<feature type="compositionally biased region" description="Low complexity" evidence="2">
    <location>
        <begin position="275"/>
        <end position="288"/>
    </location>
</feature>
<feature type="compositionally biased region" description="Basic and acidic residues" evidence="2">
    <location>
        <begin position="298"/>
        <end position="312"/>
    </location>
</feature>
<protein>
    <submittedName>
        <fullName evidence="3">Uncharacterized protein</fullName>
    </submittedName>
</protein>
<dbReference type="EMBL" id="LN714487">
    <property type="protein sequence ID" value="CEL71160.1"/>
    <property type="molecule type" value="Genomic_DNA"/>
</dbReference>
<feature type="compositionally biased region" description="Basic and acidic residues" evidence="2">
    <location>
        <begin position="379"/>
        <end position="397"/>
    </location>
</feature>
<reference evidence="3" key="1">
    <citation type="journal article" date="2015" name="PLoS ONE">
        <title>Comprehensive Evaluation of Toxoplasma gondii VEG and Neospora caninum LIV Genomes with Tachyzoite Stage Transcriptome and Proteome Defines Novel Transcript Features.</title>
        <authorList>
            <person name="Ramaprasad A."/>
            <person name="Mourier T."/>
            <person name="Naeem R."/>
            <person name="Malas T.B."/>
            <person name="Moussa E."/>
            <person name="Panigrahi A."/>
            <person name="Vermont S.J."/>
            <person name="Otto T.D."/>
            <person name="Wastling J."/>
            <person name="Pain A."/>
        </authorList>
    </citation>
    <scope>NUCLEOTIDE SEQUENCE</scope>
    <source>
        <strain evidence="3">Liverpool</strain>
    </source>
</reference>
<evidence type="ECO:0000313" key="3">
    <source>
        <dbReference type="EMBL" id="CEL71160.1"/>
    </source>
</evidence>
<accession>A0A0F7URR4</accession>
<proteinExistence type="predicted"/>
<dbReference type="AlphaFoldDB" id="A0A0F7URR4"/>
<feature type="coiled-coil region" evidence="1">
    <location>
        <begin position="165"/>
        <end position="220"/>
    </location>
</feature>
<sequence length="709" mass="78265">MASVASADGFAWGAARTHADSGVSGEASAAPPCFRGHMLWRRCLKCLRIDADSLWERLRLLTDEIVENGLRDLSAKIAGKRVAGVQDPCLEVLHHPVIQRICTERAYLAELAVYRTWLDRYRVLEPPAVCECGYEREGTAPAAAAPEDPSASPLAELNAEQADEALTRRQKIQALERELRESEEEEQRLQVELDQLLTEIVDENRENVRLRTRLACAEQNAHASGNFGSTRDDAAQDEAGDFAALIQDVTRRCAKLSMMASCLANAGAPTEEAESSSSPFPSRRLPLSDGGASSPARARGEEAIPRPQEPRRASCSLRSRSPSAVATPGLSAGNQRASGGVHAFERGAEAGRQAQSERRRLASELETPWTEGSKKRRREDRANQQEDTRDGEAGFEREIALRQERRNLSMALTADRRAVTPPRVELHASRRDAQRQSSQLSGRRYGSGERESARSSLRGGSSWKERERFGDSGGVNLPKKVSSQVNLSSDLEQRPRTPPSLRYFMRRSAPSHRAVLGGSLPEARDALPSRIRSLLSKRRDEDEVSSEEFLSIGADESPLLTGRRLLAPRDDVWEEEGVGLNHLRSLRSSLLGDATSKGHKDDGEANRREGRFWATRDEERSPTPVRGVSAEHSASRQADEQNTTREEETSSWQVRREENVGSTVAHRLSEGFLSTERQASRRLNRRQPGSPAAAASEAAWADLCLETAT</sequence>
<feature type="compositionally biased region" description="Basic and acidic residues" evidence="2">
    <location>
        <begin position="596"/>
        <end position="621"/>
    </location>
</feature>
<organism evidence="3">
    <name type="scientific">Neospora caninum (strain Liverpool)</name>
    <dbReference type="NCBI Taxonomy" id="572307"/>
    <lineage>
        <taxon>Eukaryota</taxon>
        <taxon>Sar</taxon>
        <taxon>Alveolata</taxon>
        <taxon>Apicomplexa</taxon>
        <taxon>Conoidasida</taxon>
        <taxon>Coccidia</taxon>
        <taxon>Eucoccidiorida</taxon>
        <taxon>Eimeriorina</taxon>
        <taxon>Sarcocystidae</taxon>
        <taxon>Neospora</taxon>
    </lineage>
</organism>
<feature type="compositionally biased region" description="Basic and acidic residues" evidence="2">
    <location>
        <begin position="633"/>
        <end position="659"/>
    </location>
</feature>
<feature type="compositionally biased region" description="Polar residues" evidence="2">
    <location>
        <begin position="481"/>
        <end position="490"/>
    </location>
</feature>
<evidence type="ECO:0000256" key="2">
    <source>
        <dbReference type="SAM" id="MobiDB-lite"/>
    </source>
</evidence>
<feature type="region of interest" description="Disordered" evidence="2">
    <location>
        <begin position="269"/>
        <end position="397"/>
    </location>
</feature>
<feature type="region of interest" description="Disordered" evidence="2">
    <location>
        <begin position="412"/>
        <end position="501"/>
    </location>
</feature>
<feature type="compositionally biased region" description="Basic and acidic residues" evidence="2">
    <location>
        <begin position="414"/>
        <end position="434"/>
    </location>
</feature>
<evidence type="ECO:0000256" key="1">
    <source>
        <dbReference type="SAM" id="Coils"/>
    </source>
</evidence>
<gene>
    <name evidence="3" type="ORF">BN1204_068240</name>
</gene>
<keyword evidence="1" id="KW-0175">Coiled coil</keyword>
<feature type="region of interest" description="Disordered" evidence="2">
    <location>
        <begin position="592"/>
        <end position="698"/>
    </location>
</feature>
<name>A0A0F7URR4_NEOCL</name>
<feature type="compositionally biased region" description="Basic and acidic residues" evidence="2">
    <location>
        <begin position="343"/>
        <end position="363"/>
    </location>
</feature>